<evidence type="ECO:0000313" key="2">
    <source>
        <dbReference type="Proteomes" id="UP001215598"/>
    </source>
</evidence>
<sequence>MQRAMDAFRSDEPLYNIPEVIGSPRLVLQLFAALNSIALTTSPQGRDIQLLPDGTWQLRPDFVTSIWHGCGHLATFIICAAHGFDMANYTGDLPFNLPLACIRQISLPAPSILLCLAYPQNPWIGRTFTTQAGALLEGNEYCTFTRCGMAWISVAATLTWHPPSRLDGVDLSRVKSSYLVTSVRLPGQCESTWSHLSDLSRGFFR</sequence>
<comment type="caution">
    <text evidence="1">The sequence shown here is derived from an EMBL/GenBank/DDBJ whole genome shotgun (WGS) entry which is preliminary data.</text>
</comment>
<dbReference type="Proteomes" id="UP001215598">
    <property type="component" value="Unassembled WGS sequence"/>
</dbReference>
<reference evidence="1" key="1">
    <citation type="submission" date="2023-03" db="EMBL/GenBank/DDBJ databases">
        <title>Massive genome expansion in bonnet fungi (Mycena s.s.) driven by repeated elements and novel gene families across ecological guilds.</title>
        <authorList>
            <consortium name="Lawrence Berkeley National Laboratory"/>
            <person name="Harder C.B."/>
            <person name="Miyauchi S."/>
            <person name="Viragh M."/>
            <person name="Kuo A."/>
            <person name="Thoen E."/>
            <person name="Andreopoulos B."/>
            <person name="Lu D."/>
            <person name="Skrede I."/>
            <person name="Drula E."/>
            <person name="Henrissat B."/>
            <person name="Morin E."/>
            <person name="Kohler A."/>
            <person name="Barry K."/>
            <person name="LaButti K."/>
            <person name="Morin E."/>
            <person name="Salamov A."/>
            <person name="Lipzen A."/>
            <person name="Mereny Z."/>
            <person name="Hegedus B."/>
            <person name="Baldrian P."/>
            <person name="Stursova M."/>
            <person name="Weitz H."/>
            <person name="Taylor A."/>
            <person name="Grigoriev I.V."/>
            <person name="Nagy L.G."/>
            <person name="Martin F."/>
            <person name="Kauserud H."/>
        </authorList>
    </citation>
    <scope>NUCLEOTIDE SEQUENCE</scope>
    <source>
        <strain evidence="1">CBHHK182m</strain>
    </source>
</reference>
<accession>A0AAD7JUB8</accession>
<keyword evidence="2" id="KW-1185">Reference proteome</keyword>
<gene>
    <name evidence="1" type="ORF">B0H16DRAFT_1452104</name>
</gene>
<proteinExistence type="predicted"/>
<name>A0AAD7JUB8_9AGAR</name>
<evidence type="ECO:0000313" key="1">
    <source>
        <dbReference type="EMBL" id="KAJ7770682.1"/>
    </source>
</evidence>
<dbReference type="EMBL" id="JARKIB010000016">
    <property type="protein sequence ID" value="KAJ7770682.1"/>
    <property type="molecule type" value="Genomic_DNA"/>
</dbReference>
<dbReference type="AlphaFoldDB" id="A0AAD7JUB8"/>
<protein>
    <submittedName>
        <fullName evidence="1">Uncharacterized protein</fullName>
    </submittedName>
</protein>
<organism evidence="1 2">
    <name type="scientific">Mycena metata</name>
    <dbReference type="NCBI Taxonomy" id="1033252"/>
    <lineage>
        <taxon>Eukaryota</taxon>
        <taxon>Fungi</taxon>
        <taxon>Dikarya</taxon>
        <taxon>Basidiomycota</taxon>
        <taxon>Agaricomycotina</taxon>
        <taxon>Agaricomycetes</taxon>
        <taxon>Agaricomycetidae</taxon>
        <taxon>Agaricales</taxon>
        <taxon>Marasmiineae</taxon>
        <taxon>Mycenaceae</taxon>
        <taxon>Mycena</taxon>
    </lineage>
</organism>